<keyword evidence="3" id="KW-1185">Reference proteome</keyword>
<protein>
    <submittedName>
        <fullName evidence="2">Uncharacterized protein</fullName>
    </submittedName>
</protein>
<accession>A0A164PHR8</accession>
<feature type="compositionally biased region" description="Low complexity" evidence="1">
    <location>
        <begin position="1155"/>
        <end position="1170"/>
    </location>
</feature>
<feature type="compositionally biased region" description="Polar residues" evidence="1">
    <location>
        <begin position="1141"/>
        <end position="1154"/>
    </location>
</feature>
<reference evidence="2 3" key="1">
    <citation type="journal article" date="2016" name="Mol. Biol. Evol.">
        <title>Comparative Genomics of Early-Diverging Mushroom-Forming Fungi Provides Insights into the Origins of Lignocellulose Decay Capabilities.</title>
        <authorList>
            <person name="Nagy L.G."/>
            <person name="Riley R."/>
            <person name="Tritt A."/>
            <person name="Adam C."/>
            <person name="Daum C."/>
            <person name="Floudas D."/>
            <person name="Sun H."/>
            <person name="Yadav J.S."/>
            <person name="Pangilinan J."/>
            <person name="Larsson K.H."/>
            <person name="Matsuura K."/>
            <person name="Barry K."/>
            <person name="Labutti K."/>
            <person name="Kuo R."/>
            <person name="Ohm R.A."/>
            <person name="Bhattacharya S.S."/>
            <person name="Shirouzu T."/>
            <person name="Yoshinaga Y."/>
            <person name="Martin F.M."/>
            <person name="Grigoriev I.V."/>
            <person name="Hibbett D.S."/>
        </authorList>
    </citation>
    <scope>NUCLEOTIDE SEQUENCE [LARGE SCALE GENOMIC DNA]</scope>
    <source>
        <strain evidence="2 3">HHB9708</strain>
    </source>
</reference>
<organism evidence="2 3">
    <name type="scientific">Sistotremastrum niveocremeum HHB9708</name>
    <dbReference type="NCBI Taxonomy" id="1314777"/>
    <lineage>
        <taxon>Eukaryota</taxon>
        <taxon>Fungi</taxon>
        <taxon>Dikarya</taxon>
        <taxon>Basidiomycota</taxon>
        <taxon>Agaricomycotina</taxon>
        <taxon>Agaricomycetes</taxon>
        <taxon>Sistotremastrales</taxon>
        <taxon>Sistotremastraceae</taxon>
        <taxon>Sertulicium</taxon>
        <taxon>Sertulicium niveocremeum</taxon>
    </lineage>
</organism>
<evidence type="ECO:0000256" key="1">
    <source>
        <dbReference type="SAM" id="MobiDB-lite"/>
    </source>
</evidence>
<feature type="compositionally biased region" description="Basic and acidic residues" evidence="1">
    <location>
        <begin position="1269"/>
        <end position="1285"/>
    </location>
</feature>
<feature type="compositionally biased region" description="Acidic residues" evidence="1">
    <location>
        <begin position="1066"/>
        <end position="1128"/>
    </location>
</feature>
<feature type="region of interest" description="Disordered" evidence="1">
    <location>
        <begin position="14"/>
        <end position="33"/>
    </location>
</feature>
<feature type="region of interest" description="Disordered" evidence="1">
    <location>
        <begin position="1026"/>
        <end position="1230"/>
    </location>
</feature>
<feature type="region of interest" description="Disordered" evidence="1">
    <location>
        <begin position="1249"/>
        <end position="1285"/>
    </location>
</feature>
<name>A0A164PHR8_9AGAM</name>
<gene>
    <name evidence="2" type="ORF">SISNIDRAFT_469824</name>
</gene>
<dbReference type="EMBL" id="KV419433">
    <property type="protein sequence ID" value="KZS88742.1"/>
    <property type="molecule type" value="Genomic_DNA"/>
</dbReference>
<evidence type="ECO:0000313" key="3">
    <source>
        <dbReference type="Proteomes" id="UP000076722"/>
    </source>
</evidence>
<feature type="region of interest" description="Disordered" evidence="1">
    <location>
        <begin position="578"/>
        <end position="608"/>
    </location>
</feature>
<dbReference type="OrthoDB" id="3173036at2759"/>
<dbReference type="Proteomes" id="UP000076722">
    <property type="component" value="Unassembled WGS sequence"/>
</dbReference>
<feature type="compositionally biased region" description="Basic and acidic residues" evidence="1">
    <location>
        <begin position="1034"/>
        <end position="1048"/>
    </location>
</feature>
<proteinExistence type="predicted"/>
<feature type="compositionally biased region" description="Polar residues" evidence="1">
    <location>
        <begin position="1056"/>
        <end position="1065"/>
    </location>
</feature>
<evidence type="ECO:0000313" key="2">
    <source>
        <dbReference type="EMBL" id="KZS88742.1"/>
    </source>
</evidence>
<feature type="compositionally biased region" description="Pro residues" evidence="1">
    <location>
        <begin position="1187"/>
        <end position="1205"/>
    </location>
</feature>
<sequence length="1285" mass="142793">MYSGNHVKREVLRDAQQLGSTLGRQSPAPEAKRENRIYQKRLRRLKQIEDGKRIIMAVASGKVSRVSALVRTAVNHGSGLSAILGLMEKAAEKLYHPKGYEEEEILKGFIMLKFGGARTAAVANHAMGGASKETVRRRMKTAPMKISVLIPSVTEIQENLRSAFQVTVGCIGAIAKETRVYAARALSVSGTCKSEDGQTHPSLIQNHINACKELKDGYIMCIASDGEARRGLSFNLLTMQKPLSPSSPIYPHLRHLELMNLYVGQDDLTGDKDYKHIFKRLRNLLLRSNGVLVDGVLITPQTLESHFRDVALSEKRRSALLNPSDKQDVVLAYNLLKEINQLPPPSSSHSPTFAVARRALNLLGSLFEYLIAPYTSPKMTLSDQLTSLSAAAHILIALYTQHCAKGKFMPVQLFADIMIMIKNAYFCVAKMKAYDPEGEFWLILMGTDRLEVLFGMVRTMTGNDVNPDLLQLAGRLGDASLCAEILARFPHWDRLPRRIKIPEWTEKGEVSQKTDHINPGSWTGDVKVAHATPLTSWRSGHRKGVHILSSLRSPFDWDALKSTPNVDMLQPFGEPVLKRTSEIPPEDDEGTQLDQNNNLPRLDRPDTNTKRLRKEVDIEDLAGAADPSLESTKMTVEVDGKNLNKARVLSELFKHHRHPLSTDRLKRVADIPRFNSNTSDTSTIIDDESVFGGPMLSIHDPVATLLSVGENVFLAVGEVLTIKQANKRMDSIQTDRLKDRTITLTLRIMHLSLRTQDAQTASGNQADWEWKRTHGDTITVPARLCQLINPPVESSAGRPPTFIFQSDELRSVAASLYDSLSREDWAQIPTVSEDPNFPYRNEADEACFICEKDGVSRPDFNALQYCSYCAAKLDWTKVQLVLAHIAAHLLHDARVSKSVPRCGFCGNPDPECRFQFKPGSKALDVNKCSGCRVFNATGITQLRYGPASKSTKRSPSSNVPLKCPLCPAKAPLVWKYSLVPHLQQVHRADPQKYESHWKLGPSEEKWLKKVYNNRLVVKRTTQKTFASKQKRTMKISEAHSSRLAGTEREEADENTARPTRTSTESFIDDDNQDEEEEEAEEGEDDEDGEEEEMEEDEGEEEMDDEDEEDVENEAGGLDEEEVDDEDSDRQEKEIEVEPSNEDLNLSAPLTQARQSEASSSTSGAAAASSSTHGDDMEVDVSPEYEPPHQPNPPPPAIPPPAPIPAPTAEVDNQGRPLPMRRLRGGTMSFDATKQAVRRVIVSGRTMRLRASGQGDSMTEDAGSFGYIGVKDDDKPVADSRKAEAV</sequence>